<keyword evidence="2" id="KW-0812">Transmembrane</keyword>
<feature type="transmembrane region" description="Helical" evidence="2">
    <location>
        <begin position="153"/>
        <end position="176"/>
    </location>
</feature>
<protein>
    <submittedName>
        <fullName evidence="3">Uncharacterized protein</fullName>
    </submittedName>
</protein>
<dbReference type="STRING" id="485913.Krac_10206"/>
<dbReference type="RefSeq" id="WP_007904869.1">
    <property type="nucleotide sequence ID" value="NZ_ADVG01000001.1"/>
</dbReference>
<gene>
    <name evidence="3" type="ORF">Krac_10206</name>
</gene>
<evidence type="ECO:0000313" key="4">
    <source>
        <dbReference type="Proteomes" id="UP000004508"/>
    </source>
</evidence>
<keyword evidence="2" id="KW-0472">Membrane</keyword>
<evidence type="ECO:0000256" key="1">
    <source>
        <dbReference type="SAM" id="MobiDB-lite"/>
    </source>
</evidence>
<dbReference type="EMBL" id="ADVG01000001">
    <property type="protein sequence ID" value="EFH88717.1"/>
    <property type="molecule type" value="Genomic_DNA"/>
</dbReference>
<dbReference type="AlphaFoldDB" id="D6TG15"/>
<name>D6TG15_KTERA</name>
<reference evidence="3 4" key="1">
    <citation type="journal article" date="2011" name="Stand. Genomic Sci.">
        <title>Non-contiguous finished genome sequence and contextual data of the filamentous soil bacterium Ktedonobacter racemifer type strain (SOSP1-21).</title>
        <authorList>
            <person name="Chang Y.J."/>
            <person name="Land M."/>
            <person name="Hauser L."/>
            <person name="Chertkov O."/>
            <person name="Del Rio T.G."/>
            <person name="Nolan M."/>
            <person name="Copeland A."/>
            <person name="Tice H."/>
            <person name="Cheng J.F."/>
            <person name="Lucas S."/>
            <person name="Han C."/>
            <person name="Goodwin L."/>
            <person name="Pitluck S."/>
            <person name="Ivanova N."/>
            <person name="Ovchinikova G."/>
            <person name="Pati A."/>
            <person name="Chen A."/>
            <person name="Palaniappan K."/>
            <person name="Mavromatis K."/>
            <person name="Liolios K."/>
            <person name="Brettin T."/>
            <person name="Fiebig A."/>
            <person name="Rohde M."/>
            <person name="Abt B."/>
            <person name="Goker M."/>
            <person name="Detter J.C."/>
            <person name="Woyke T."/>
            <person name="Bristow J."/>
            <person name="Eisen J.A."/>
            <person name="Markowitz V."/>
            <person name="Hugenholtz P."/>
            <person name="Kyrpides N.C."/>
            <person name="Klenk H.P."/>
            <person name="Lapidus A."/>
        </authorList>
    </citation>
    <scope>NUCLEOTIDE SEQUENCE [LARGE SCALE GENOMIC DNA]</scope>
    <source>
        <strain evidence="4">DSM 44963</strain>
    </source>
</reference>
<proteinExistence type="predicted"/>
<dbReference type="InParanoid" id="D6TG15"/>
<comment type="caution">
    <text evidence="3">The sequence shown here is derived from an EMBL/GenBank/DDBJ whole genome shotgun (WGS) entry which is preliminary data.</text>
</comment>
<accession>D6TG15</accession>
<keyword evidence="4" id="KW-1185">Reference proteome</keyword>
<organism evidence="3 4">
    <name type="scientific">Ktedonobacter racemifer DSM 44963</name>
    <dbReference type="NCBI Taxonomy" id="485913"/>
    <lineage>
        <taxon>Bacteria</taxon>
        <taxon>Bacillati</taxon>
        <taxon>Chloroflexota</taxon>
        <taxon>Ktedonobacteria</taxon>
        <taxon>Ktedonobacterales</taxon>
        <taxon>Ktedonobacteraceae</taxon>
        <taxon>Ktedonobacter</taxon>
    </lineage>
</organism>
<evidence type="ECO:0000256" key="2">
    <source>
        <dbReference type="SAM" id="Phobius"/>
    </source>
</evidence>
<sequence>MPKMMLQRILLLAGVIALVVVLIDGTYSIAATIPGKTPVRVDHVTAGPYHLAVSMYTYPANAGFALPFAVAPEQAIDGALTFHINSLPGPHVDANPVRATFSADPKVRNGVQGAAEITVQGPWTLQIQVDGPAGQGVANVPVAATALPPMPTWLGWFLGFIPFYVLITFLLVKYFIKPKRAPQEESLQTDAPEDASEMRSTITSSY</sequence>
<dbReference type="OrthoDB" id="158665at2"/>
<evidence type="ECO:0000313" key="3">
    <source>
        <dbReference type="EMBL" id="EFH88717.1"/>
    </source>
</evidence>
<feature type="region of interest" description="Disordered" evidence="1">
    <location>
        <begin position="183"/>
        <end position="206"/>
    </location>
</feature>
<keyword evidence="2" id="KW-1133">Transmembrane helix</keyword>
<dbReference type="Proteomes" id="UP000004508">
    <property type="component" value="Unassembled WGS sequence"/>
</dbReference>